<evidence type="ECO:0000256" key="1">
    <source>
        <dbReference type="SAM" id="MobiDB-lite"/>
    </source>
</evidence>
<name>W2QF22_PHYN3</name>
<accession>W2QF22</accession>
<reference evidence="3" key="1">
    <citation type="submission" date="2011-12" db="EMBL/GenBank/DDBJ databases">
        <authorList>
            <consortium name="The Broad Institute Genome Sequencing Platform"/>
            <person name="Russ C."/>
            <person name="Tyler B."/>
            <person name="Panabieres F."/>
            <person name="Shan W."/>
            <person name="Tripathy S."/>
            <person name="Grunwald N."/>
            <person name="Machado M."/>
            <person name="Young S.K."/>
            <person name="Zeng Q."/>
            <person name="Gargeya S."/>
            <person name="Fitzgerald M."/>
            <person name="Haas B."/>
            <person name="Abouelleil A."/>
            <person name="Alvarado L."/>
            <person name="Arachchi H.M."/>
            <person name="Berlin A."/>
            <person name="Chapman S.B."/>
            <person name="Gearin G."/>
            <person name="Goldberg J."/>
            <person name="Griggs A."/>
            <person name="Gujja S."/>
            <person name="Hansen M."/>
            <person name="Heiman D."/>
            <person name="Howarth C."/>
            <person name="Larimer J."/>
            <person name="Lui A."/>
            <person name="MacDonald P.J.P."/>
            <person name="McCowen C."/>
            <person name="Montmayeur A."/>
            <person name="Murphy C."/>
            <person name="Neiman D."/>
            <person name="Pearson M."/>
            <person name="Priest M."/>
            <person name="Roberts A."/>
            <person name="Saif S."/>
            <person name="Shea T."/>
            <person name="Sisk P."/>
            <person name="Stolte C."/>
            <person name="Sykes S."/>
            <person name="Wortman J."/>
            <person name="Nusbaum C."/>
            <person name="Birren B."/>
        </authorList>
    </citation>
    <scope>NUCLEOTIDE SEQUENCE [LARGE SCALE GENOMIC DNA]</scope>
    <source>
        <strain evidence="3">INRA-310</strain>
    </source>
</reference>
<dbReference type="AlphaFoldDB" id="W2QF22"/>
<gene>
    <name evidence="2" type="ORF">PPTG_22587</name>
</gene>
<evidence type="ECO:0000313" key="3">
    <source>
        <dbReference type="Proteomes" id="UP000018817"/>
    </source>
</evidence>
<feature type="region of interest" description="Disordered" evidence="1">
    <location>
        <begin position="1"/>
        <end position="24"/>
    </location>
</feature>
<dbReference type="Proteomes" id="UP000018817">
    <property type="component" value="Unassembled WGS sequence"/>
</dbReference>
<dbReference type="EMBL" id="KI669579">
    <property type="protein sequence ID" value="ETN11466.1"/>
    <property type="molecule type" value="Genomic_DNA"/>
</dbReference>
<dbReference type="VEuPathDB" id="FungiDB:PPTG_22587"/>
<dbReference type="GeneID" id="20191186"/>
<dbReference type="OMA" id="NRDAPQF"/>
<evidence type="ECO:0000313" key="2">
    <source>
        <dbReference type="EMBL" id="ETN11466.1"/>
    </source>
</evidence>
<sequence length="62" mass="7237">MPQKQPAAQPEEEPSRNRDAPQFQAQVDISHNMTAYMYAAKKPMKIELNSRKLPVIRTENRR</sequence>
<protein>
    <submittedName>
        <fullName evidence="2">Uncharacterized protein</fullName>
    </submittedName>
</protein>
<reference evidence="2 3" key="2">
    <citation type="submission" date="2013-11" db="EMBL/GenBank/DDBJ databases">
        <title>The Genome Sequence of Phytophthora parasitica INRA-310.</title>
        <authorList>
            <consortium name="The Broad Institute Genomics Platform"/>
            <person name="Russ C."/>
            <person name="Tyler B."/>
            <person name="Panabieres F."/>
            <person name="Shan W."/>
            <person name="Tripathy S."/>
            <person name="Grunwald N."/>
            <person name="Machado M."/>
            <person name="Johnson C.S."/>
            <person name="Arredondo F."/>
            <person name="Hong C."/>
            <person name="Coffey M."/>
            <person name="Young S.K."/>
            <person name="Zeng Q."/>
            <person name="Gargeya S."/>
            <person name="Fitzgerald M."/>
            <person name="Abouelleil A."/>
            <person name="Alvarado L."/>
            <person name="Chapman S.B."/>
            <person name="Gainer-Dewar J."/>
            <person name="Goldberg J."/>
            <person name="Griggs A."/>
            <person name="Gujja S."/>
            <person name="Hansen M."/>
            <person name="Howarth C."/>
            <person name="Imamovic A."/>
            <person name="Ireland A."/>
            <person name="Larimer J."/>
            <person name="McCowan C."/>
            <person name="Murphy C."/>
            <person name="Pearson M."/>
            <person name="Poon T.W."/>
            <person name="Priest M."/>
            <person name="Roberts A."/>
            <person name="Saif S."/>
            <person name="Shea T."/>
            <person name="Sykes S."/>
            <person name="Wortman J."/>
            <person name="Nusbaum C."/>
            <person name="Birren B."/>
        </authorList>
    </citation>
    <scope>NUCLEOTIDE SEQUENCE [LARGE SCALE GENOMIC DNA]</scope>
    <source>
        <strain evidence="2 3">INRA-310</strain>
    </source>
</reference>
<organism evidence="2 3">
    <name type="scientific">Phytophthora nicotianae (strain INRA-310)</name>
    <name type="common">Phytophthora parasitica</name>
    <dbReference type="NCBI Taxonomy" id="761204"/>
    <lineage>
        <taxon>Eukaryota</taxon>
        <taxon>Sar</taxon>
        <taxon>Stramenopiles</taxon>
        <taxon>Oomycota</taxon>
        <taxon>Peronosporomycetes</taxon>
        <taxon>Peronosporales</taxon>
        <taxon>Peronosporaceae</taxon>
        <taxon>Phytophthora</taxon>
    </lineage>
</organism>
<dbReference type="RefSeq" id="XP_008903436.1">
    <property type="nucleotide sequence ID" value="XM_008905188.1"/>
</dbReference>
<proteinExistence type="predicted"/>